<accession>A0A845GEN8</accession>
<name>A0A845GEN8_9BURK</name>
<dbReference type="EMBL" id="WWCW01000306">
    <property type="protein sequence ID" value="MYM91902.1"/>
    <property type="molecule type" value="Genomic_DNA"/>
</dbReference>
<evidence type="ECO:0000313" key="1">
    <source>
        <dbReference type="EMBL" id="MYM91902.1"/>
    </source>
</evidence>
<proteinExistence type="predicted"/>
<sequence length="55" mass="5512">HLLALAPDAGGGTTLIVLVHQALAGQPAWQALADALPARPDAGGHPTIPAMRLQA</sequence>
<dbReference type="Proteomes" id="UP000470302">
    <property type="component" value="Unassembled WGS sequence"/>
</dbReference>
<reference evidence="1 2" key="1">
    <citation type="submission" date="2020-01" db="EMBL/GenBank/DDBJ databases">
        <title>Novel species isolated from a subtropical stream in China.</title>
        <authorList>
            <person name="Lu H."/>
        </authorList>
    </citation>
    <scope>NUCLEOTIDE SEQUENCE [LARGE SCALE GENOMIC DNA]</scope>
    <source>
        <strain evidence="1 2">FT82W</strain>
    </source>
</reference>
<feature type="non-terminal residue" evidence="1">
    <location>
        <position position="1"/>
    </location>
</feature>
<evidence type="ECO:0000313" key="2">
    <source>
        <dbReference type="Proteomes" id="UP000470302"/>
    </source>
</evidence>
<organism evidence="1 2">
    <name type="scientific">Duganella vulcania</name>
    <dbReference type="NCBI Taxonomy" id="2692166"/>
    <lineage>
        <taxon>Bacteria</taxon>
        <taxon>Pseudomonadati</taxon>
        <taxon>Pseudomonadota</taxon>
        <taxon>Betaproteobacteria</taxon>
        <taxon>Burkholderiales</taxon>
        <taxon>Oxalobacteraceae</taxon>
        <taxon>Telluria group</taxon>
        <taxon>Duganella</taxon>
    </lineage>
</organism>
<comment type="caution">
    <text evidence="1">The sequence shown here is derived from an EMBL/GenBank/DDBJ whole genome shotgun (WGS) entry which is preliminary data.</text>
</comment>
<protein>
    <submittedName>
        <fullName evidence="1">Uncharacterized protein</fullName>
    </submittedName>
</protein>
<gene>
    <name evidence="1" type="ORF">GTP91_32585</name>
</gene>
<dbReference type="AlphaFoldDB" id="A0A845GEN8"/>